<dbReference type="GO" id="GO:0004553">
    <property type="term" value="F:hydrolase activity, hydrolyzing O-glycosyl compounds"/>
    <property type="evidence" value="ECO:0007669"/>
    <property type="project" value="InterPro"/>
</dbReference>
<keyword evidence="3" id="KW-0378">Hydrolase</keyword>
<dbReference type="GO" id="GO:0005975">
    <property type="term" value="P:carbohydrate metabolic process"/>
    <property type="evidence" value="ECO:0007669"/>
    <property type="project" value="InterPro"/>
</dbReference>
<dbReference type="PROSITE" id="PS51762">
    <property type="entry name" value="GH16_2"/>
    <property type="match status" value="1"/>
</dbReference>
<dbReference type="OrthoDB" id="874568at2"/>
<evidence type="ECO:0000313" key="3">
    <source>
        <dbReference type="EMBL" id="SHK32330.1"/>
    </source>
</evidence>
<dbReference type="InterPro" id="IPR000757">
    <property type="entry name" value="Beta-glucanase-like"/>
</dbReference>
<comment type="similarity">
    <text evidence="1">Belongs to the glycosyl hydrolase 16 family.</text>
</comment>
<sequence length="353" mass="40635">MLFSFLWRCLPAGIILVLLSFEAIAQPARLPDITKKYRLVFSDDFRYPSVDSMLSPKLNKWVTDYAWGSAAWDTSTVCSNNGPNNVAYRREDVRLVPNPENPQDQCAALDFTYHADPLRQIPSKNSVVQGEFYRTAGLLRAKFRDDTLCPEDGFKYGIFEVRCRVPGYSGLQAAFWFWTHYGACNNIPAGWVPGDTWEIDVFETYNNNGKRTFFSTLQANPLTQHKSSSTDYFFRNDTEPATNFHTYTLVWTPNLLAWYVDGWLFKYLSNPRNTTQNTAGIPDNEMSLLLSSHYQWDCKGNNHCPTLPDGQPNDQQCPQPNDPFLIDYVRVYRPVAENQDGTWPLVEKKKRRL</sequence>
<dbReference type="Gene3D" id="2.60.120.200">
    <property type="match status" value="1"/>
</dbReference>
<dbReference type="AlphaFoldDB" id="A0A1M6RIS2"/>
<proteinExistence type="inferred from homology"/>
<dbReference type="SUPFAM" id="SSF49899">
    <property type="entry name" value="Concanavalin A-like lectins/glucanases"/>
    <property type="match status" value="1"/>
</dbReference>
<keyword evidence="4" id="KW-1185">Reference proteome</keyword>
<dbReference type="Pfam" id="PF00722">
    <property type="entry name" value="Glyco_hydro_16"/>
    <property type="match status" value="1"/>
</dbReference>
<dbReference type="RefSeq" id="WP_073281329.1">
    <property type="nucleotide sequence ID" value="NZ_FRAS01000002.1"/>
</dbReference>
<dbReference type="PANTHER" id="PTHR10963">
    <property type="entry name" value="GLYCOSYL HYDROLASE-RELATED"/>
    <property type="match status" value="1"/>
</dbReference>
<protein>
    <submittedName>
        <fullName evidence="3">Glycosyl hydrolases family 16</fullName>
    </submittedName>
</protein>
<dbReference type="PANTHER" id="PTHR10963:SF60">
    <property type="entry name" value="GRAM-NEGATIVE BACTERIA-BINDING PROTEIN 1-RELATED"/>
    <property type="match status" value="1"/>
</dbReference>
<reference evidence="4" key="1">
    <citation type="submission" date="2016-11" db="EMBL/GenBank/DDBJ databases">
        <authorList>
            <person name="Varghese N."/>
            <person name="Submissions S."/>
        </authorList>
    </citation>
    <scope>NUCLEOTIDE SEQUENCE [LARGE SCALE GENOMIC DNA]</scope>
    <source>
        <strain evidence="4">DSM 18569</strain>
    </source>
</reference>
<feature type="domain" description="GH16" evidence="2">
    <location>
        <begin position="19"/>
        <end position="337"/>
    </location>
</feature>
<dbReference type="InterPro" id="IPR050546">
    <property type="entry name" value="Glycosyl_Hydrlase_16"/>
</dbReference>
<evidence type="ECO:0000259" key="2">
    <source>
        <dbReference type="PROSITE" id="PS51762"/>
    </source>
</evidence>
<organism evidence="3 4">
    <name type="scientific">Hymenobacter psychrotolerans DSM 18569</name>
    <dbReference type="NCBI Taxonomy" id="1121959"/>
    <lineage>
        <taxon>Bacteria</taxon>
        <taxon>Pseudomonadati</taxon>
        <taxon>Bacteroidota</taxon>
        <taxon>Cytophagia</taxon>
        <taxon>Cytophagales</taxon>
        <taxon>Hymenobacteraceae</taxon>
        <taxon>Hymenobacter</taxon>
    </lineage>
</organism>
<evidence type="ECO:0000256" key="1">
    <source>
        <dbReference type="ARBA" id="ARBA00006865"/>
    </source>
</evidence>
<dbReference type="Proteomes" id="UP000183947">
    <property type="component" value="Unassembled WGS sequence"/>
</dbReference>
<dbReference type="EMBL" id="FRAS01000002">
    <property type="protein sequence ID" value="SHK32330.1"/>
    <property type="molecule type" value="Genomic_DNA"/>
</dbReference>
<accession>A0A1M6RIS2</accession>
<dbReference type="STRING" id="1121959.SAMN02746009_00721"/>
<gene>
    <name evidence="3" type="ORF">SAMN02746009_00721</name>
</gene>
<evidence type="ECO:0000313" key="4">
    <source>
        <dbReference type="Proteomes" id="UP000183947"/>
    </source>
</evidence>
<name>A0A1M6RIS2_9BACT</name>
<dbReference type="InterPro" id="IPR013320">
    <property type="entry name" value="ConA-like_dom_sf"/>
</dbReference>